<dbReference type="Pfam" id="PF07583">
    <property type="entry name" value="PSCyt2"/>
    <property type="match status" value="1"/>
</dbReference>
<organism evidence="8 9">
    <name type="scientific">Fuerstiella marisgermanici</name>
    <dbReference type="NCBI Taxonomy" id="1891926"/>
    <lineage>
        <taxon>Bacteria</taxon>
        <taxon>Pseudomonadati</taxon>
        <taxon>Planctomycetota</taxon>
        <taxon>Planctomycetia</taxon>
        <taxon>Planctomycetales</taxon>
        <taxon>Planctomycetaceae</taxon>
        <taxon>Fuerstiella</taxon>
    </lineage>
</organism>
<proteinExistence type="predicted"/>
<feature type="repeat" description="WD" evidence="4">
    <location>
        <begin position="456"/>
        <end position="497"/>
    </location>
</feature>
<dbReference type="InterPro" id="IPR024977">
    <property type="entry name" value="Apc4-like_WD40_dom"/>
</dbReference>
<evidence type="ECO:0000259" key="7">
    <source>
        <dbReference type="PROSITE" id="PS51007"/>
    </source>
</evidence>
<gene>
    <name evidence="8" type="ORF">Fuma_00655</name>
</gene>
<evidence type="ECO:0000256" key="1">
    <source>
        <dbReference type="ARBA" id="ARBA00022617"/>
    </source>
</evidence>
<keyword evidence="6" id="KW-0732">Signal</keyword>
<dbReference type="InterPro" id="IPR036909">
    <property type="entry name" value="Cyt_c-like_dom_sf"/>
</dbReference>
<feature type="signal peptide" evidence="6">
    <location>
        <begin position="1"/>
        <end position="27"/>
    </location>
</feature>
<keyword evidence="2 5" id="KW-0479">Metal-binding</keyword>
<evidence type="ECO:0000256" key="6">
    <source>
        <dbReference type="SAM" id="SignalP"/>
    </source>
</evidence>
<dbReference type="PROSITE" id="PS50082">
    <property type="entry name" value="WD_REPEATS_2"/>
    <property type="match status" value="1"/>
</dbReference>
<reference evidence="8 9" key="1">
    <citation type="journal article" date="2016" name="Front. Microbiol.">
        <title>Fuerstia marisgermanicae gen. nov., sp. nov., an Unusual Member of the Phylum Planctomycetes from the German Wadden Sea.</title>
        <authorList>
            <person name="Kohn T."/>
            <person name="Heuer A."/>
            <person name="Jogler M."/>
            <person name="Vollmers J."/>
            <person name="Boedeker C."/>
            <person name="Bunk B."/>
            <person name="Rast P."/>
            <person name="Borchert D."/>
            <person name="Glockner I."/>
            <person name="Freese H.M."/>
            <person name="Klenk H.P."/>
            <person name="Overmann J."/>
            <person name="Kaster A.K."/>
            <person name="Rohde M."/>
            <person name="Wiegand S."/>
            <person name="Jogler C."/>
        </authorList>
    </citation>
    <scope>NUCLEOTIDE SEQUENCE [LARGE SCALE GENOMIC DNA]</scope>
    <source>
        <strain evidence="8 9">NH11</strain>
    </source>
</reference>
<dbReference type="OrthoDB" id="289126at2"/>
<dbReference type="RefSeq" id="WP_077022876.1">
    <property type="nucleotide sequence ID" value="NZ_CP017641.1"/>
</dbReference>
<dbReference type="InterPro" id="IPR022655">
    <property type="entry name" value="DUF1553"/>
</dbReference>
<evidence type="ECO:0000256" key="5">
    <source>
        <dbReference type="PROSITE-ProRule" id="PRU00433"/>
    </source>
</evidence>
<feature type="domain" description="Cytochrome c" evidence="7">
    <location>
        <begin position="30"/>
        <end position="129"/>
    </location>
</feature>
<evidence type="ECO:0000313" key="8">
    <source>
        <dbReference type="EMBL" id="APZ91069.1"/>
    </source>
</evidence>
<keyword evidence="9" id="KW-1185">Reference proteome</keyword>
<dbReference type="STRING" id="1891926.Fuma_00655"/>
<dbReference type="InterPro" id="IPR011429">
    <property type="entry name" value="Cyt_c_Planctomycete-type"/>
</dbReference>
<keyword evidence="1 5" id="KW-0349">Heme</keyword>
<evidence type="ECO:0000256" key="2">
    <source>
        <dbReference type="ARBA" id="ARBA00022723"/>
    </source>
</evidence>
<dbReference type="Gene3D" id="2.130.10.10">
    <property type="entry name" value="YVTN repeat-like/Quinoprotein amine dehydrogenase"/>
    <property type="match status" value="2"/>
</dbReference>
<dbReference type="GO" id="GO:0020037">
    <property type="term" value="F:heme binding"/>
    <property type="evidence" value="ECO:0007669"/>
    <property type="project" value="InterPro"/>
</dbReference>
<dbReference type="PANTHER" id="PTHR35889:SF3">
    <property type="entry name" value="F-BOX DOMAIN-CONTAINING PROTEIN"/>
    <property type="match status" value="1"/>
</dbReference>
<dbReference type="EMBL" id="CP017641">
    <property type="protein sequence ID" value="APZ91069.1"/>
    <property type="molecule type" value="Genomic_DNA"/>
</dbReference>
<dbReference type="SMART" id="SM00320">
    <property type="entry name" value="WD40"/>
    <property type="match status" value="7"/>
</dbReference>
<dbReference type="GO" id="GO:0009055">
    <property type="term" value="F:electron transfer activity"/>
    <property type="evidence" value="ECO:0007669"/>
    <property type="project" value="InterPro"/>
</dbReference>
<accession>A0A1P8WAJ2</accession>
<dbReference type="Pfam" id="PF07587">
    <property type="entry name" value="PSD1"/>
    <property type="match status" value="1"/>
</dbReference>
<name>A0A1P8WAJ2_9PLAN</name>
<dbReference type="KEGG" id="fmr:Fuma_00655"/>
<dbReference type="Proteomes" id="UP000187735">
    <property type="component" value="Chromosome"/>
</dbReference>
<dbReference type="Pfam" id="PF12894">
    <property type="entry name" value="ANAPC4_WD40"/>
    <property type="match status" value="1"/>
</dbReference>
<dbReference type="GO" id="GO:0046872">
    <property type="term" value="F:metal ion binding"/>
    <property type="evidence" value="ECO:0007669"/>
    <property type="project" value="UniProtKB-KW"/>
</dbReference>
<keyword evidence="4" id="KW-0853">WD repeat</keyword>
<dbReference type="SUPFAM" id="SSF50978">
    <property type="entry name" value="WD40 repeat-like"/>
    <property type="match status" value="1"/>
</dbReference>
<keyword evidence="3 5" id="KW-0408">Iron</keyword>
<protein>
    <submittedName>
        <fullName evidence="8">Translocation protein</fullName>
    </submittedName>
</protein>
<dbReference type="PROSITE" id="PS51007">
    <property type="entry name" value="CYTC"/>
    <property type="match status" value="1"/>
</dbReference>
<dbReference type="InterPro" id="IPR011444">
    <property type="entry name" value="DUF1549"/>
</dbReference>
<evidence type="ECO:0000256" key="4">
    <source>
        <dbReference type="PROSITE-ProRule" id="PRU00221"/>
    </source>
</evidence>
<dbReference type="PANTHER" id="PTHR35889">
    <property type="entry name" value="CYCLOINULO-OLIGOSACCHARIDE FRUCTANOTRANSFERASE-RELATED"/>
    <property type="match status" value="1"/>
</dbReference>
<dbReference type="SUPFAM" id="SSF46626">
    <property type="entry name" value="Cytochrome c"/>
    <property type="match status" value="1"/>
</dbReference>
<dbReference type="InterPro" id="IPR001680">
    <property type="entry name" value="WD40_rpt"/>
</dbReference>
<evidence type="ECO:0000256" key="3">
    <source>
        <dbReference type="ARBA" id="ARBA00023004"/>
    </source>
</evidence>
<dbReference type="Pfam" id="PF00400">
    <property type="entry name" value="WD40"/>
    <property type="match status" value="1"/>
</dbReference>
<dbReference type="InterPro" id="IPR036322">
    <property type="entry name" value="WD40_repeat_dom_sf"/>
</dbReference>
<dbReference type="InterPro" id="IPR003343">
    <property type="entry name" value="Big_2"/>
</dbReference>
<dbReference type="Pfam" id="PF07635">
    <property type="entry name" value="PSCyt1"/>
    <property type="match status" value="1"/>
</dbReference>
<feature type="chain" id="PRO_5010340729" evidence="6">
    <location>
        <begin position="28"/>
        <end position="1703"/>
    </location>
</feature>
<sequence precursor="true">MNCLRNLVYAGQLSAIILTLAAASVVADEQPTEAASVSFHKQVKPILQAHCQGCHQPAKAKGDYVMTDFARLIGGGESGDSAIVPGKPDESYLITQITPENGKAAMPPKGKPLADVEVELIRKWIAEGAKDDTPPSTKIEYSRDNPPTYSLPPVVTSIDFAPDGKLLAVAGFNEVLLHNVDGSGLADRLIGLSERIESVRFSPDGQRLAVTGGQPGRMGEIQVWDVKNRELTLSHSVTFDTVYGASWSPDGKLIAFGCSDNTVRAIDAKTGEQVLYQGAHSDWVRDTVFTVENESPHVLSVSRDMTVKLTEVETNRFIDNVTSITPGALKGGINSIARHPERDEIVVGGSDGVPKVYRVFRITARKIGDDSNLIKSLQPMTGRVFGVAVSPDGKRIAAVSSLDGKGELSVSSYEFDTKLPDDLKAISAKLVRSRTPEEKKKLDDYRSKDIKQIANVKIDDSPLYAVAFHPNSRQVAVAGGDGTVRIIDTETGQPITTFAAAPVSQSSEQSQPVATNDLTWADSPLAGKETLPEGTAVTALTIQPSSVSLNNAFDYTQLLISGTLDSGDTIDVTRIAELQHDGAIVDITPSGFVKPKTDGTAKLVVKVGAVSVEVPMTVSGVGQPFVADFRTHVNPILSRVGCNQGTCHGSQKGKNGFKLSLRGYDPIYDIRAFTDDLAARRTNVASPANSLMLMKASGAVPHEGGQLFKPSSNYYEVVRNWVANGAKLDLSTPKVASISILPQNPVIQKIGSPQQIRIVATYADGSTKDVTREAYIDSGNTEVAVTNRWGLMTAIRRGEAPILARYEGAYTATTLTVMGDRDGFEWKEPESWSEIDKLVADKWQRMKIQPSGLCSDTEYLRRVHLDLTGLPPTAEQVRAFLADESETKVKRAAVVDQLIGNEDFVEYWTNKWADLLQVNRKFLGPEGSQAFRDWIRTEVAANTPYDKFVQQVITADGSNKDNPAASYYKILREPVDIMENTTHLFLGVRFNCNKCHDHPFEKWTQDQYYETAAYFARVGLKADPASGKRKIGGTAVEGAKPFYEVVFEKKDGEITHDRTGSVAPPEFPFDCDYDCPKEANRRQQLAAWITSPDNHYFAKSYVNRLWGYMLGVGIREPIDDLRAGNPATNPELLDYLTAEFVKSEFNVRHMLHLICKSRTYQLSLETNQWNEDDTQNYSHAIARRLPAEVLYDAIHRVVGTTSNIPGVPSGTRAAAIPDAGVKLPDGFLDNLGRPVRESACECERSADLQLGPIMALIGGPTVGTALDDPNSELAKLAKKIGDDRALIDELFIRILNRPATDVEIDATLASVGQIESDHQQLTKMLTEREEWWKEERPKLEASREKAIAEAKSELASFEKEIAPRRAEEEKARAEKQAAAQADFDKYNAETTKHASEYLAKHNSDAEWFLLESDTLTAPKGVSLERLSDRSIKATGKADKGAYTITVKTSLKDITAFRIEALQDTSLEGNGPGLPANGNFVVTEFDVQAAAAAKPAEFAKVDLANAQADFLQGGFNIALAIDGNTGNQNAWAVANAGGVTHWATFETKQPVGGDGGTILKFIIHQNHTAKEHLLGRFRISATQKAKPGLSLPESLKAIASVPADQRTDAQNATAVAWFGKSDATLAAKRAALNEAKKPLPEDPGVTERKERLGFVSQEITEDGKLVRLRADVEFSKKQLEAKRLTATQDLAWALINSPAFLFNH</sequence>
<dbReference type="SMART" id="SM00635">
    <property type="entry name" value="BID_2"/>
    <property type="match status" value="2"/>
</dbReference>
<dbReference type="InterPro" id="IPR015943">
    <property type="entry name" value="WD40/YVTN_repeat-like_dom_sf"/>
</dbReference>
<evidence type="ECO:0000313" key="9">
    <source>
        <dbReference type="Proteomes" id="UP000187735"/>
    </source>
</evidence>
<dbReference type="Gene3D" id="2.60.40.1080">
    <property type="match status" value="1"/>
</dbReference>
<dbReference type="InterPro" id="IPR009056">
    <property type="entry name" value="Cyt_c-like_dom"/>
</dbReference>